<keyword evidence="1" id="KW-1133">Transmembrane helix</keyword>
<feature type="transmembrane region" description="Helical" evidence="1">
    <location>
        <begin position="54"/>
        <end position="78"/>
    </location>
</feature>
<dbReference type="OrthoDB" id="5117309at2"/>
<keyword evidence="1" id="KW-0812">Transmembrane</keyword>
<dbReference type="AlphaFoldDB" id="A0A4V3IQW8"/>
<evidence type="ECO:0000313" key="2">
    <source>
        <dbReference type="EMBL" id="TFD48904.1"/>
    </source>
</evidence>
<gene>
    <name evidence="2" type="ORF">E3T55_12725</name>
</gene>
<proteinExistence type="predicted"/>
<feature type="transmembrane region" description="Helical" evidence="1">
    <location>
        <begin position="118"/>
        <end position="142"/>
    </location>
</feature>
<sequence length="163" mass="16948">MTSPQTTPHDTHKPAQPTSIPVLRRILVYGGWLALGIAVVGATLGGIFQGGVGVVSALIGTAMAVVFMGITAGSILLANRFAGHESAIGAFFGIVMGGWLLKFVVFLALMFLLRDQPWISPIVLFLSIVAGVIGSLVVDAVVVMTSRMSYVSDVTLPPAPTDA</sequence>
<evidence type="ECO:0000256" key="1">
    <source>
        <dbReference type="SAM" id="Phobius"/>
    </source>
</evidence>
<dbReference type="Proteomes" id="UP000297447">
    <property type="component" value="Unassembled WGS sequence"/>
</dbReference>
<dbReference type="RefSeq" id="WP_134519929.1">
    <property type="nucleotide sequence ID" value="NZ_SOHE01000053.1"/>
</dbReference>
<name>A0A4V3IQW8_9MICO</name>
<accession>A0A4V3IQW8</accession>
<feature type="transmembrane region" description="Helical" evidence="1">
    <location>
        <begin position="90"/>
        <end position="112"/>
    </location>
</feature>
<evidence type="ECO:0000313" key="3">
    <source>
        <dbReference type="Proteomes" id="UP000297447"/>
    </source>
</evidence>
<protein>
    <submittedName>
        <fullName evidence="2">Uncharacterized protein</fullName>
    </submittedName>
</protein>
<feature type="transmembrane region" description="Helical" evidence="1">
    <location>
        <begin position="26"/>
        <end position="48"/>
    </location>
</feature>
<keyword evidence="1" id="KW-0472">Membrane</keyword>
<reference evidence="2 3" key="1">
    <citation type="submission" date="2019-03" db="EMBL/GenBank/DDBJ databases">
        <title>Genomics of glacier-inhabiting Cryobacterium strains.</title>
        <authorList>
            <person name="Liu Q."/>
            <person name="Xin Y.-H."/>
        </authorList>
    </citation>
    <scope>NUCLEOTIDE SEQUENCE [LARGE SCALE GENOMIC DNA]</scope>
    <source>
        <strain evidence="2 3">Hh14</strain>
    </source>
</reference>
<dbReference type="EMBL" id="SOHE01000053">
    <property type="protein sequence ID" value="TFD48904.1"/>
    <property type="molecule type" value="Genomic_DNA"/>
</dbReference>
<comment type="caution">
    <text evidence="2">The sequence shown here is derived from an EMBL/GenBank/DDBJ whole genome shotgun (WGS) entry which is preliminary data.</text>
</comment>
<keyword evidence="3" id="KW-1185">Reference proteome</keyword>
<organism evidence="2 3">
    <name type="scientific">Cryobacterium frigoriphilum</name>
    <dbReference type="NCBI Taxonomy" id="1259150"/>
    <lineage>
        <taxon>Bacteria</taxon>
        <taxon>Bacillati</taxon>
        <taxon>Actinomycetota</taxon>
        <taxon>Actinomycetes</taxon>
        <taxon>Micrococcales</taxon>
        <taxon>Microbacteriaceae</taxon>
        <taxon>Cryobacterium</taxon>
    </lineage>
</organism>